<comment type="caution">
    <text evidence="1">The sequence shown here is derived from an EMBL/GenBank/DDBJ whole genome shotgun (WGS) entry which is preliminary data.</text>
</comment>
<protein>
    <submittedName>
        <fullName evidence="1">Uncharacterized protein</fullName>
    </submittedName>
</protein>
<gene>
    <name evidence="1" type="ORF">EVAR_103715_1</name>
</gene>
<dbReference type="AlphaFoldDB" id="A0A4C1ZJA0"/>
<sequence length="95" mass="10628">MTQNRKAGVKKGRRVLNLHIDHSRAIGSGSFVLCNASDLSSPRVSILRRCDAFVTKLHSGRVSCVILNVCREERTIGLWGAKITRLPDQPRISRF</sequence>
<evidence type="ECO:0000313" key="2">
    <source>
        <dbReference type="Proteomes" id="UP000299102"/>
    </source>
</evidence>
<dbReference type="EMBL" id="BGZK01001887">
    <property type="protein sequence ID" value="GBP87818.1"/>
    <property type="molecule type" value="Genomic_DNA"/>
</dbReference>
<accession>A0A4C1ZJA0</accession>
<proteinExistence type="predicted"/>
<organism evidence="1 2">
    <name type="scientific">Eumeta variegata</name>
    <name type="common">Bagworm moth</name>
    <name type="synonym">Eumeta japonica</name>
    <dbReference type="NCBI Taxonomy" id="151549"/>
    <lineage>
        <taxon>Eukaryota</taxon>
        <taxon>Metazoa</taxon>
        <taxon>Ecdysozoa</taxon>
        <taxon>Arthropoda</taxon>
        <taxon>Hexapoda</taxon>
        <taxon>Insecta</taxon>
        <taxon>Pterygota</taxon>
        <taxon>Neoptera</taxon>
        <taxon>Endopterygota</taxon>
        <taxon>Lepidoptera</taxon>
        <taxon>Glossata</taxon>
        <taxon>Ditrysia</taxon>
        <taxon>Tineoidea</taxon>
        <taxon>Psychidae</taxon>
        <taxon>Oiketicinae</taxon>
        <taxon>Eumeta</taxon>
    </lineage>
</organism>
<evidence type="ECO:0000313" key="1">
    <source>
        <dbReference type="EMBL" id="GBP87818.1"/>
    </source>
</evidence>
<name>A0A4C1ZJA0_EUMVA</name>
<keyword evidence="2" id="KW-1185">Reference proteome</keyword>
<dbReference type="Proteomes" id="UP000299102">
    <property type="component" value="Unassembled WGS sequence"/>
</dbReference>
<reference evidence="1 2" key="1">
    <citation type="journal article" date="2019" name="Commun. Biol.">
        <title>The bagworm genome reveals a unique fibroin gene that provides high tensile strength.</title>
        <authorList>
            <person name="Kono N."/>
            <person name="Nakamura H."/>
            <person name="Ohtoshi R."/>
            <person name="Tomita M."/>
            <person name="Numata K."/>
            <person name="Arakawa K."/>
        </authorList>
    </citation>
    <scope>NUCLEOTIDE SEQUENCE [LARGE SCALE GENOMIC DNA]</scope>
</reference>